<dbReference type="AlphaFoldDB" id="A0A926FCV1"/>
<proteinExistence type="predicted"/>
<evidence type="ECO:0000313" key="2">
    <source>
        <dbReference type="Proteomes" id="UP000647416"/>
    </source>
</evidence>
<gene>
    <name evidence="1" type="ORF">H8706_05790</name>
</gene>
<evidence type="ECO:0000313" key="1">
    <source>
        <dbReference type="EMBL" id="MBC8596377.1"/>
    </source>
</evidence>
<reference evidence="1" key="1">
    <citation type="submission" date="2020-08" db="EMBL/GenBank/DDBJ databases">
        <title>Genome public.</title>
        <authorList>
            <person name="Liu C."/>
            <person name="Sun Q."/>
        </authorList>
    </citation>
    <scope>NUCLEOTIDE SEQUENCE</scope>
    <source>
        <strain evidence="1">NSJ-50</strain>
    </source>
</reference>
<name>A0A926FCV1_9FIRM</name>
<accession>A0A926FCV1</accession>
<protein>
    <submittedName>
        <fullName evidence="1">Uncharacterized protein</fullName>
    </submittedName>
</protein>
<organism evidence="1 2">
    <name type="scientific">Qingrenia yutianensis</name>
    <dbReference type="NCBI Taxonomy" id="2763676"/>
    <lineage>
        <taxon>Bacteria</taxon>
        <taxon>Bacillati</taxon>
        <taxon>Bacillota</taxon>
        <taxon>Clostridia</taxon>
        <taxon>Eubacteriales</taxon>
        <taxon>Oscillospiraceae</taxon>
        <taxon>Qingrenia</taxon>
    </lineage>
</organism>
<comment type="caution">
    <text evidence="1">The sequence shown here is derived from an EMBL/GenBank/DDBJ whole genome shotgun (WGS) entry which is preliminary data.</text>
</comment>
<dbReference type="RefSeq" id="WP_262431865.1">
    <property type="nucleotide sequence ID" value="NZ_JACRTE010000005.1"/>
</dbReference>
<dbReference type="EMBL" id="JACRTE010000005">
    <property type="protein sequence ID" value="MBC8596377.1"/>
    <property type="molecule type" value="Genomic_DNA"/>
</dbReference>
<keyword evidence="2" id="KW-1185">Reference proteome</keyword>
<sequence>MILQLVDDVKKALSNGCYFSALALALTLPDACGRAEYGEIGIGKRYRDWCKNFCITDFAYSKCSNDMPYLSEEVLYQLRCSFLHQSTPSIEPTKINEERCKIDKNEFVLSISNEPLLDNGTSMVSYNIEEMKIVKRGYEISIDYLCHMICAAAAKYYEENKEKFSFINFRLIDKRKEDF</sequence>
<dbReference type="Proteomes" id="UP000647416">
    <property type="component" value="Unassembled WGS sequence"/>
</dbReference>